<dbReference type="Proteomes" id="UP000603865">
    <property type="component" value="Unassembled WGS sequence"/>
</dbReference>
<keyword evidence="3" id="KW-1185">Reference proteome</keyword>
<feature type="coiled-coil region" evidence="1">
    <location>
        <begin position="202"/>
        <end position="229"/>
    </location>
</feature>
<evidence type="ECO:0000256" key="1">
    <source>
        <dbReference type="SAM" id="Coils"/>
    </source>
</evidence>
<evidence type="ECO:0000313" key="3">
    <source>
        <dbReference type="Proteomes" id="UP000603865"/>
    </source>
</evidence>
<reference evidence="2" key="2">
    <citation type="submission" date="2020-09" db="EMBL/GenBank/DDBJ databases">
        <authorList>
            <person name="Sun Q."/>
            <person name="Ohkuma M."/>
        </authorList>
    </citation>
    <scope>NUCLEOTIDE SEQUENCE</scope>
    <source>
        <strain evidence="2">JCM 31311</strain>
    </source>
</reference>
<reference evidence="2" key="1">
    <citation type="journal article" date="2014" name="Int. J. Syst. Evol. Microbiol.">
        <title>Complete genome sequence of Corynebacterium casei LMG S-19264T (=DSM 44701T), isolated from a smear-ripened cheese.</title>
        <authorList>
            <consortium name="US DOE Joint Genome Institute (JGI-PGF)"/>
            <person name="Walter F."/>
            <person name="Albersmeier A."/>
            <person name="Kalinowski J."/>
            <person name="Ruckert C."/>
        </authorList>
    </citation>
    <scope>NUCLEOTIDE SEQUENCE</scope>
    <source>
        <strain evidence="2">JCM 31311</strain>
    </source>
</reference>
<dbReference type="RefSeq" id="WP_189090307.1">
    <property type="nucleotide sequence ID" value="NZ_BMQL01000010.1"/>
</dbReference>
<dbReference type="AlphaFoldDB" id="A0A918C726"/>
<dbReference type="Pfam" id="PF25283">
    <property type="entry name" value="DUF7873"/>
    <property type="match status" value="1"/>
</dbReference>
<accession>A0A918C726</accession>
<sequence>MPKLNQIIAVEKSVKSRSFQELTEAHHALQKPALLAGISRTYRPKDEEGETLPPESTRVQAKAEDIVRRTAQIMGNLFDVTATKDWANCEAKADIVIGERVLLRGVPVSYLLFLEKQLTDLYTFVRKLPVLDASESWQFDPSADAYATDPVQTVRTKKIPRNHVKAEATEKHPAQVEVYYEDVTVGYWRTLKFSGALPAQRVNELLERVQKLQQAVKFAREEANALEVSDQKVGERLFGYLLEA</sequence>
<dbReference type="InterPro" id="IPR057195">
    <property type="entry name" value="DUF7873"/>
</dbReference>
<organism evidence="2 3">
    <name type="scientific">Deinococcus ruber</name>
    <dbReference type="NCBI Taxonomy" id="1848197"/>
    <lineage>
        <taxon>Bacteria</taxon>
        <taxon>Thermotogati</taxon>
        <taxon>Deinococcota</taxon>
        <taxon>Deinococci</taxon>
        <taxon>Deinococcales</taxon>
        <taxon>Deinococcaceae</taxon>
        <taxon>Deinococcus</taxon>
    </lineage>
</organism>
<gene>
    <name evidence="2" type="ORF">GCM10008957_22150</name>
</gene>
<comment type="caution">
    <text evidence="2">The sequence shown here is derived from an EMBL/GenBank/DDBJ whole genome shotgun (WGS) entry which is preliminary data.</text>
</comment>
<proteinExistence type="predicted"/>
<evidence type="ECO:0000313" key="2">
    <source>
        <dbReference type="EMBL" id="GGR08879.1"/>
    </source>
</evidence>
<name>A0A918C726_9DEIO</name>
<dbReference type="EMBL" id="BMQL01000010">
    <property type="protein sequence ID" value="GGR08879.1"/>
    <property type="molecule type" value="Genomic_DNA"/>
</dbReference>
<protein>
    <submittedName>
        <fullName evidence="2">Uncharacterized protein</fullName>
    </submittedName>
</protein>
<keyword evidence="1" id="KW-0175">Coiled coil</keyword>